<dbReference type="Proteomes" id="UP000650582">
    <property type="component" value="Unassembled WGS sequence"/>
</dbReference>
<dbReference type="EMBL" id="JACYCC010000040">
    <property type="protein sequence ID" value="KAF8677545.1"/>
    <property type="molecule type" value="Genomic_DNA"/>
</dbReference>
<organism evidence="1 2">
    <name type="scientific">Rhizoctonia solani</name>
    <dbReference type="NCBI Taxonomy" id="456999"/>
    <lineage>
        <taxon>Eukaryota</taxon>
        <taxon>Fungi</taxon>
        <taxon>Dikarya</taxon>
        <taxon>Basidiomycota</taxon>
        <taxon>Agaricomycotina</taxon>
        <taxon>Agaricomycetes</taxon>
        <taxon>Cantharellales</taxon>
        <taxon>Ceratobasidiaceae</taxon>
        <taxon>Rhizoctonia</taxon>
    </lineage>
</organism>
<dbReference type="AlphaFoldDB" id="A0A8H7LLU1"/>
<dbReference type="Gene3D" id="1.20.1280.50">
    <property type="match status" value="1"/>
</dbReference>
<evidence type="ECO:0000313" key="1">
    <source>
        <dbReference type="EMBL" id="KAF8677545.1"/>
    </source>
</evidence>
<evidence type="ECO:0000313" key="2">
    <source>
        <dbReference type="Proteomes" id="UP000650582"/>
    </source>
</evidence>
<name>A0A8H7LLU1_9AGAM</name>
<sequence length="552" mass="61330">MVTGISELESASNALGAALDEYLDACFATPNPKIASKTESIVCVPNSNSHEFIAQEYPRATFFEAQIQRAKAAIGEAINSSSVTAPMKVLPTEVLTRIFRLAIGTEPCTLNLWPVETQYLVLLTHVCAHWRRIIVGTPLFWTHIDATPHIYNSERLQDRSRTFLDRAGSAPLELHISTPYPTDEYWEATGLNEFFIPLIPRIQSLDLDVRIEYTGSYDACASAISFASSVLSKCFGTSYLPETLSQASLRMNICNHIGHLFIESAEAEAEPGDNQLLLEAPETHLRNVWGEIRVLRLASIFPSWTSIAYSGLVELSLGTYDGYNRVDISVYHLAQILSSSPELRVLDFGLCIIPSDNLPTAVSLPHLQTLIMRPKSRNDLEYVMRLFTPGSEPLHMAICSSLADPDETYTTAEIARFFARSNVATLHFVGITSCLELLSLVNGLQTLALTIYSSEDMKSIFAYEKPCHLHPKRLHLLSVNPDELAIDTLLQLAKLYVPQRLVVWVPYTITRGPVPKIHSTTLVEQELSNIGITGKVVISKSLNPTEYSLMSF</sequence>
<protein>
    <submittedName>
        <fullName evidence="1">F-box-like</fullName>
    </submittedName>
</protein>
<comment type="caution">
    <text evidence="1">The sequence shown here is derived from an EMBL/GenBank/DDBJ whole genome shotgun (WGS) entry which is preliminary data.</text>
</comment>
<reference evidence="1" key="1">
    <citation type="submission" date="2020-09" db="EMBL/GenBank/DDBJ databases">
        <title>Comparative genome analyses of four rice-infecting Rhizoctonia solani isolates reveal extensive enrichment of homogalacturonan modification genes.</title>
        <authorList>
            <person name="Lee D.-Y."/>
            <person name="Jeon J."/>
            <person name="Kim K.-T."/>
            <person name="Cheong K."/>
            <person name="Song H."/>
            <person name="Choi G."/>
            <person name="Ko J."/>
            <person name="Opiyo S.O."/>
            <person name="Zuo S."/>
            <person name="Madhav S."/>
            <person name="Lee Y.-H."/>
            <person name="Wang G.-L."/>
        </authorList>
    </citation>
    <scope>NUCLEOTIDE SEQUENCE</scope>
    <source>
        <strain evidence="1">AG1-IA YN-7</strain>
    </source>
</reference>
<accession>A0A8H7LLU1</accession>
<gene>
    <name evidence="1" type="ORF">RHS04_05990</name>
</gene>
<proteinExistence type="predicted"/>